<dbReference type="PANTHER" id="PTHR33566">
    <property type="entry name" value="EN/SPM-LIKE TRANSPOSON-RELATED"/>
    <property type="match status" value="1"/>
</dbReference>
<dbReference type="Gramene" id="Manes.01G183500.3.v8.1">
    <property type="protein sequence ID" value="Manes.01G183500.3.v8.1.CDS"/>
    <property type="gene ID" value="Manes.01G183500.v8.1"/>
</dbReference>
<feature type="region of interest" description="Disordered" evidence="2">
    <location>
        <begin position="271"/>
        <end position="290"/>
    </location>
</feature>
<dbReference type="Proteomes" id="UP000091857">
    <property type="component" value="Chromosome 1"/>
</dbReference>
<feature type="compositionally biased region" description="Basic and acidic residues" evidence="2">
    <location>
        <begin position="280"/>
        <end position="289"/>
    </location>
</feature>
<dbReference type="OrthoDB" id="10036779at2759"/>
<evidence type="ECO:0000256" key="2">
    <source>
        <dbReference type="SAM" id="MobiDB-lite"/>
    </source>
</evidence>
<protein>
    <recommendedName>
        <fullName evidence="5">SMC hinge domain-containing protein</fullName>
    </recommendedName>
</protein>
<reference evidence="4" key="1">
    <citation type="journal article" date="2016" name="Nat. Biotechnol.">
        <title>Sequencing wild and cultivated cassava and related species reveals extensive interspecific hybridization and genetic diversity.</title>
        <authorList>
            <person name="Bredeson J.V."/>
            <person name="Lyons J.B."/>
            <person name="Prochnik S.E."/>
            <person name="Wu G.A."/>
            <person name="Ha C.M."/>
            <person name="Edsinger-Gonzales E."/>
            <person name="Grimwood J."/>
            <person name="Schmutz J."/>
            <person name="Rabbi I.Y."/>
            <person name="Egesi C."/>
            <person name="Nauluvula P."/>
            <person name="Lebot V."/>
            <person name="Ndunguru J."/>
            <person name="Mkamilo G."/>
            <person name="Bart R.S."/>
            <person name="Setter T.L."/>
            <person name="Gleadow R.M."/>
            <person name="Kulakow P."/>
            <person name="Ferguson M.E."/>
            <person name="Rounsley S."/>
            <person name="Rokhsar D.S."/>
        </authorList>
    </citation>
    <scope>NUCLEOTIDE SEQUENCE [LARGE SCALE GENOMIC DNA]</scope>
    <source>
        <strain evidence="4">cv. AM560-2</strain>
    </source>
</reference>
<dbReference type="EMBL" id="CM004387">
    <property type="protein sequence ID" value="OAY61360.1"/>
    <property type="molecule type" value="Genomic_DNA"/>
</dbReference>
<dbReference type="STRING" id="3983.A0A2C9WMC7"/>
<dbReference type="SUPFAM" id="SSF55874">
    <property type="entry name" value="ATPase domain of HSP90 chaperone/DNA topoisomerase II/histidine kinase"/>
    <property type="match status" value="1"/>
</dbReference>
<keyword evidence="1" id="KW-0175">Coiled coil</keyword>
<dbReference type="PANTHER" id="PTHR33566:SF1">
    <property type="entry name" value="EN_SPM-LIKE TRANSPOSON-RELATED"/>
    <property type="match status" value="1"/>
</dbReference>
<evidence type="ECO:0000313" key="3">
    <source>
        <dbReference type="EMBL" id="OAY61360.1"/>
    </source>
</evidence>
<dbReference type="Gene3D" id="3.30.565.10">
    <property type="entry name" value="Histidine kinase-like ATPase, C-terminal domain"/>
    <property type="match status" value="1"/>
</dbReference>
<keyword evidence="4" id="KW-1185">Reference proteome</keyword>
<evidence type="ECO:0008006" key="5">
    <source>
        <dbReference type="Google" id="ProtNLM"/>
    </source>
</evidence>
<evidence type="ECO:0000256" key="1">
    <source>
        <dbReference type="SAM" id="Coils"/>
    </source>
</evidence>
<proteinExistence type="predicted"/>
<dbReference type="Pfam" id="PF13589">
    <property type="entry name" value="HATPase_c_3"/>
    <property type="match status" value="1"/>
</dbReference>
<feature type="coiled-coil region" evidence="1">
    <location>
        <begin position="1518"/>
        <end position="1552"/>
    </location>
</feature>
<dbReference type="Gramene" id="Manes.01G183500.4.v8.1">
    <property type="protein sequence ID" value="Manes.01G183500.4.v8.1.CDS"/>
    <property type="gene ID" value="Manes.01G183500.v8.1"/>
</dbReference>
<gene>
    <name evidence="3" type="ORF">MANES_01G183500v8</name>
</gene>
<accession>A0A2C9WMC7</accession>
<name>A0A2C9WMC7_MANES</name>
<sequence length="1579" mass="178153">MESRGSKRQLVAMEMIYRFRILLPNGMTVGLRLTDPGSEILFEDFIKLVKEEYLLSQRQSESKRKSPLNWNGANLYLEDANDNKIRHMMNLANYKPHKCHILRLHDGSALTTDTYENMWDLTPDTDLLRELPEEYTFETALADLIDNSLQAVWSNGKNDRRLIRVDFTTKEDRISIFDTGPGMDNSDEKSIVKWGKIGASLHRSSKTQAIGGRPPYLMPYFGMFGYGGPMASMHLGRRAIVSSKTKESRKVYTLHLEREALLSSTHSELTWRTKGSMRNPTDDENRESRQGSFTKVEILELRVKNMDIFQLQCRLKDIYFPYIQCDDLSNKGKTTTPITFQVNGVDLAEIEGGEVSITNFHSCNGPEFVLQLHFSINQDDIGLKPGLRSPREANACLKCVYFPIVEGKESIEKILEKLEAGGCGIAENFETFSRVSIRRLGRLLPDARWASLPFMESRQKKGDKAYLLKRCCSRVKCYVETDAGFNPTPSKTDLAHHNPFTIALKNLGRKMFEKEKVINVEISRNGKLITPLQLEKEYQAWVLQMHDHYDEEVGYGEDDPILIVSPTNKKHLGISSDVVRVYQILKRKGASWKRGQKIKVLKGACPGLYKSNVYATLEYFLIEGFEGDAGGEARIICRPLDVEDEDGCVLELKNGIASFDIRRSLSLPFSVVDSGKCMAIERIEWNNQLEKRRLRAPSTIDLLDAEHCRELEVGGALPFDATVDVGQVPPLEVVAVVRPASYDASSTSNSLDQKYIFKDTTEMSMVVTFRRAAKGCGSADHIYSKRVAPSCHKGLNGLYIFPLGQKFPKLFRRPGVYRFLFSLVGSSCKECEKNVVVRADAAKWKLLSNNGHRPYVVRVGSTLQPITIACFDKYGNQIPIVSPPEIRVILKLRGSHAQIDKVKTRLSSDKLMLEVMDLLIESSELDKVRPSYEAILLIFLQDEQDPLSIPCKVTPGSLDHVRPRPPFPENQLFPGFVFKELILEMFDVYGNHVAKDVEVKLNTDGFYILDQIGSSRKVDDNGCIDLSGLVKVTAGFGKTVSISISSSNKIVFKLEFQTGKRELRIASKVPDYLAPGSRLENLVFEVVNSEGDVDETIHDEDKYSQSHMLTIKSDSFKLDDCVGYAFRHGRCTVPVVPVPAVEGNFCLTVAHSCYPELHLSIKLSVFQTRNMEYDDVQSPCSHGKLLLLEDSSMQKNVGNTSSLDNAGNLMRSIVKLEKGLEEEIFKYGQRIGRCENQLKELNEFKADHEQRLAELQASAELQLFNNVNYLSTKEEIIEQIKSGRNSAAATICHISGNFSFLETQKLFTLDIIGLVALLGTVHSDKLSRILAEYLGEDQMLAIVCSSYEAASTLEKYKENGEVDCNLAFHSVAAALGKHISGRFLVICLEDIRAYTGEVDESDPQRRLALPDPILCSGNTPSGFIGYAVNMINLDVHRLRFKTRSGNGLRETLFYRLFGELQVYGTRQHMIEARASIKHGAVSLDGGILRENGIISLGYGNPEICFPVEMRDEVGSPRSIEIKKQMEEKERNLQIIESQIEKSNRNREKALKKFRKKYEQYNKFIDHMEPALQVYRCDNS</sequence>
<organism evidence="3 4">
    <name type="scientific">Manihot esculenta</name>
    <name type="common">Cassava</name>
    <name type="synonym">Jatropha manihot</name>
    <dbReference type="NCBI Taxonomy" id="3983"/>
    <lineage>
        <taxon>Eukaryota</taxon>
        <taxon>Viridiplantae</taxon>
        <taxon>Streptophyta</taxon>
        <taxon>Embryophyta</taxon>
        <taxon>Tracheophyta</taxon>
        <taxon>Spermatophyta</taxon>
        <taxon>Magnoliopsida</taxon>
        <taxon>eudicotyledons</taxon>
        <taxon>Gunneridae</taxon>
        <taxon>Pentapetalae</taxon>
        <taxon>rosids</taxon>
        <taxon>fabids</taxon>
        <taxon>Malpighiales</taxon>
        <taxon>Euphorbiaceae</taxon>
        <taxon>Crotonoideae</taxon>
        <taxon>Manihoteae</taxon>
        <taxon>Manihot</taxon>
    </lineage>
</organism>
<evidence type="ECO:0000313" key="4">
    <source>
        <dbReference type="Proteomes" id="UP000091857"/>
    </source>
</evidence>
<comment type="caution">
    <text evidence="3">The sequence shown here is derived from an EMBL/GenBank/DDBJ whole genome shotgun (WGS) entry which is preliminary data.</text>
</comment>
<dbReference type="InterPro" id="IPR036890">
    <property type="entry name" value="HATPase_C_sf"/>
</dbReference>
<feature type="coiled-coil region" evidence="1">
    <location>
        <begin position="1231"/>
        <end position="1258"/>
    </location>
</feature>